<dbReference type="Proteomes" id="UP001319104">
    <property type="component" value="Unassembled WGS sequence"/>
</dbReference>
<name>A0AAP2CMY1_9BACT</name>
<dbReference type="EMBL" id="JAHCMY010000006">
    <property type="protein sequence ID" value="MBS9524727.1"/>
    <property type="molecule type" value="Genomic_DNA"/>
</dbReference>
<evidence type="ECO:0000313" key="1">
    <source>
        <dbReference type="EMBL" id="MBS9524727.1"/>
    </source>
</evidence>
<sequence length="89" mass="10533">METHTEQQSKIRITSKKLASGNHQVKFFIEDEKHPQYGYLLVTGSRSVGEVIEEIKNRIAEKRKASYDLQRFSFSRNYQDDHNFYLYSA</sequence>
<organism evidence="1 2">
    <name type="scientific">Litoribacter ruber</name>
    <dbReference type="NCBI Taxonomy" id="702568"/>
    <lineage>
        <taxon>Bacteria</taxon>
        <taxon>Pseudomonadati</taxon>
        <taxon>Bacteroidota</taxon>
        <taxon>Cytophagia</taxon>
        <taxon>Cytophagales</taxon>
        <taxon>Cyclobacteriaceae</taxon>
        <taxon>Litoribacter</taxon>
    </lineage>
</organism>
<gene>
    <name evidence="1" type="ORF">KI659_11970</name>
</gene>
<protein>
    <submittedName>
        <fullName evidence="1">Uncharacterized protein</fullName>
    </submittedName>
</protein>
<comment type="caution">
    <text evidence="1">The sequence shown here is derived from an EMBL/GenBank/DDBJ whole genome shotgun (WGS) entry which is preliminary data.</text>
</comment>
<dbReference type="RefSeq" id="WP_213945588.1">
    <property type="nucleotide sequence ID" value="NZ_JAHBGI010000013.1"/>
</dbReference>
<evidence type="ECO:0000313" key="2">
    <source>
        <dbReference type="Proteomes" id="UP001319104"/>
    </source>
</evidence>
<reference evidence="1 2" key="1">
    <citation type="submission" date="2021-05" db="EMBL/GenBank/DDBJ databases">
        <authorList>
            <person name="Zhang Z.D."/>
            <person name="Osman G."/>
        </authorList>
    </citation>
    <scope>NUCLEOTIDE SEQUENCE [LARGE SCALE GENOMIC DNA]</scope>
    <source>
        <strain evidence="1 2">KCTC 32217</strain>
    </source>
</reference>
<keyword evidence="2" id="KW-1185">Reference proteome</keyword>
<accession>A0AAP2CMY1</accession>
<proteinExistence type="predicted"/>
<dbReference type="AlphaFoldDB" id="A0AAP2CMY1"/>